<keyword evidence="2 5" id="KW-0812">Transmembrane</keyword>
<gene>
    <name evidence="6" type="ORF">KUTeg_019959</name>
</gene>
<evidence type="ECO:0000256" key="2">
    <source>
        <dbReference type="ARBA" id="ARBA00022692"/>
    </source>
</evidence>
<comment type="caution">
    <text evidence="6">The sequence shown here is derived from an EMBL/GenBank/DDBJ whole genome shotgun (WGS) entry which is preliminary data.</text>
</comment>
<keyword evidence="3 5" id="KW-1133">Transmembrane helix</keyword>
<sequence>MIGLYLKERFGITMEESTGSDLRQRNVASNEEVGKKANVQTDIVRVKRRLGLMSGVALIVGTVIGSGIFISPKGVLKNSGSVGMCLIVWVICGVLSMCAAMVYSELGTLIPKSGGDYSYLLYTFGSLPAFICVWVDIIIRPGANVVKALTFAEYLMDAISDGCGPPEYTKKIVALAVICKYGSLSTGFSGTTENVGDIAIAIYSGLWAYGGW</sequence>
<dbReference type="InterPro" id="IPR050598">
    <property type="entry name" value="AminoAcid_Transporter"/>
</dbReference>
<dbReference type="Pfam" id="PF13520">
    <property type="entry name" value="AA_permease_2"/>
    <property type="match status" value="1"/>
</dbReference>
<proteinExistence type="predicted"/>
<evidence type="ECO:0000313" key="7">
    <source>
        <dbReference type="Proteomes" id="UP001217089"/>
    </source>
</evidence>
<dbReference type="Proteomes" id="UP001217089">
    <property type="component" value="Unassembled WGS sequence"/>
</dbReference>
<feature type="transmembrane region" description="Helical" evidence="5">
    <location>
        <begin position="119"/>
        <end position="139"/>
    </location>
</feature>
<accession>A0ABQ9EE33</accession>
<name>A0ABQ9EE33_TEGGR</name>
<feature type="transmembrane region" description="Helical" evidence="5">
    <location>
        <begin position="82"/>
        <end position="104"/>
    </location>
</feature>
<dbReference type="Gene3D" id="1.20.1740.10">
    <property type="entry name" value="Amino acid/polyamine transporter I"/>
    <property type="match status" value="1"/>
</dbReference>
<keyword evidence="4 5" id="KW-0472">Membrane</keyword>
<evidence type="ECO:0000256" key="1">
    <source>
        <dbReference type="ARBA" id="ARBA00004141"/>
    </source>
</evidence>
<protein>
    <submittedName>
        <fullName evidence="6">Uncharacterized protein</fullName>
    </submittedName>
</protein>
<dbReference type="PANTHER" id="PTHR11785">
    <property type="entry name" value="AMINO ACID TRANSPORTER"/>
    <property type="match status" value="1"/>
</dbReference>
<evidence type="ECO:0000313" key="6">
    <source>
        <dbReference type="EMBL" id="KAJ8303563.1"/>
    </source>
</evidence>
<keyword evidence="7" id="KW-1185">Reference proteome</keyword>
<evidence type="ECO:0000256" key="4">
    <source>
        <dbReference type="ARBA" id="ARBA00023136"/>
    </source>
</evidence>
<evidence type="ECO:0000256" key="3">
    <source>
        <dbReference type="ARBA" id="ARBA00022989"/>
    </source>
</evidence>
<dbReference type="PANTHER" id="PTHR11785:SF512">
    <property type="entry name" value="SOBREMESA, ISOFORM B"/>
    <property type="match status" value="1"/>
</dbReference>
<organism evidence="6 7">
    <name type="scientific">Tegillarca granosa</name>
    <name type="common">Malaysian cockle</name>
    <name type="synonym">Anadara granosa</name>
    <dbReference type="NCBI Taxonomy" id="220873"/>
    <lineage>
        <taxon>Eukaryota</taxon>
        <taxon>Metazoa</taxon>
        <taxon>Spiralia</taxon>
        <taxon>Lophotrochozoa</taxon>
        <taxon>Mollusca</taxon>
        <taxon>Bivalvia</taxon>
        <taxon>Autobranchia</taxon>
        <taxon>Pteriomorphia</taxon>
        <taxon>Arcoida</taxon>
        <taxon>Arcoidea</taxon>
        <taxon>Arcidae</taxon>
        <taxon>Tegillarca</taxon>
    </lineage>
</organism>
<dbReference type="InterPro" id="IPR002293">
    <property type="entry name" value="AA/rel_permease1"/>
</dbReference>
<comment type="subcellular location">
    <subcellularLocation>
        <location evidence="1">Membrane</location>
        <topology evidence="1">Multi-pass membrane protein</topology>
    </subcellularLocation>
</comment>
<evidence type="ECO:0000256" key="5">
    <source>
        <dbReference type="SAM" id="Phobius"/>
    </source>
</evidence>
<feature type="transmembrane region" description="Helical" evidence="5">
    <location>
        <begin position="50"/>
        <end position="70"/>
    </location>
</feature>
<reference evidence="6 7" key="1">
    <citation type="submission" date="2022-12" db="EMBL/GenBank/DDBJ databases">
        <title>Chromosome-level genome of Tegillarca granosa.</title>
        <authorList>
            <person name="Kim J."/>
        </authorList>
    </citation>
    <scope>NUCLEOTIDE SEQUENCE [LARGE SCALE GENOMIC DNA]</scope>
    <source>
        <strain evidence="6">Teg-2019</strain>
        <tissue evidence="6">Adductor muscle</tissue>
    </source>
</reference>
<dbReference type="EMBL" id="JARBDR010000917">
    <property type="protein sequence ID" value="KAJ8303563.1"/>
    <property type="molecule type" value="Genomic_DNA"/>
</dbReference>